<keyword evidence="7" id="KW-0325">Glycoprotein</keyword>
<comment type="function">
    <text evidence="1">VSG forms a coat on the surface of the parasite. The trypanosome evades the immune response of the host by expressing a series of antigenically distinct VSGs from an estimated 1000 VSG genes.</text>
</comment>
<accession>F9WUP1</accession>
<comment type="subcellular location">
    <subcellularLocation>
        <location evidence="2">Cell membrane</location>
        <topology evidence="2">Lipid-anchor</topology>
        <topology evidence="2">GPI-anchor</topology>
    </subcellularLocation>
</comment>
<evidence type="ECO:0000313" key="13">
    <source>
        <dbReference type="Proteomes" id="UP000009027"/>
    </source>
</evidence>
<dbReference type="EMBL" id="CAEX01007400">
    <property type="protein sequence ID" value="CCD21290.1"/>
    <property type="molecule type" value="Genomic_DNA"/>
</dbReference>
<keyword evidence="9" id="KW-0175">Coiled coil</keyword>
<feature type="compositionally biased region" description="Basic and acidic residues" evidence="10">
    <location>
        <begin position="262"/>
        <end position="271"/>
    </location>
</feature>
<evidence type="ECO:0000256" key="2">
    <source>
        <dbReference type="ARBA" id="ARBA00004609"/>
    </source>
</evidence>
<sequence>MSRLEKEGTEAAKAAILGETNSSATDGARRTDLLFKELSNTGANLAPNTAAMGKSIAAGLIWLCNVNSASDGTTGCGQNSKHDCPCTPKGANDGTKLAEGGNWKALKTSSGARASDIEVDWAITKQACSVATGAKHDERDKKAEAAAHLEHALRALDTRMHDDGSTAGRNTLCLGITHADGCDGGNNGNACVCYAQKNIATFAQIPWVRNAMLAAKKLADAKEALRTMQALQQRAQALALETQWTSARTRPPTPDTRTTARTRSEEGENSTKRKATHTTLDKPEHNAAGAGTQPCSDKHPQWNAETHTCETRQRAQLQSTFALLPWACLAHWTLAKRNA</sequence>
<evidence type="ECO:0000256" key="10">
    <source>
        <dbReference type="SAM" id="MobiDB-lite"/>
    </source>
</evidence>
<dbReference type="GO" id="GO:0005886">
    <property type="term" value="C:plasma membrane"/>
    <property type="evidence" value="ECO:0007669"/>
    <property type="project" value="UniProtKB-SubCell"/>
</dbReference>
<keyword evidence="5" id="KW-0732">Signal</keyword>
<evidence type="ECO:0000256" key="6">
    <source>
        <dbReference type="ARBA" id="ARBA00023136"/>
    </source>
</evidence>
<feature type="coiled-coil region" evidence="9">
    <location>
        <begin position="214"/>
        <end position="241"/>
    </location>
</feature>
<evidence type="ECO:0000256" key="8">
    <source>
        <dbReference type="ARBA" id="ARBA00023288"/>
    </source>
</evidence>
<keyword evidence="3" id="KW-1003">Cell membrane</keyword>
<feature type="domain" description="Trypanosome variant surface glycoprotein B-type N-terminal" evidence="11">
    <location>
        <begin position="13"/>
        <end position="234"/>
    </location>
</feature>
<evidence type="ECO:0000256" key="3">
    <source>
        <dbReference type="ARBA" id="ARBA00022475"/>
    </source>
</evidence>
<dbReference type="AlphaFoldDB" id="F9WUP1"/>
<keyword evidence="8" id="KW-0449">Lipoprotein</keyword>
<evidence type="ECO:0000313" key="12">
    <source>
        <dbReference type="EMBL" id="CCD21290.1"/>
    </source>
</evidence>
<proteinExistence type="predicted"/>
<protein>
    <recommendedName>
        <fullName evidence="11">Trypanosome variant surface glycoprotein B-type N-terminal domain-containing protein</fullName>
    </recommendedName>
</protein>
<evidence type="ECO:0000256" key="4">
    <source>
        <dbReference type="ARBA" id="ARBA00022622"/>
    </source>
</evidence>
<evidence type="ECO:0000256" key="7">
    <source>
        <dbReference type="ARBA" id="ARBA00023180"/>
    </source>
</evidence>
<feature type="region of interest" description="Disordered" evidence="10">
    <location>
        <begin position="241"/>
        <end position="299"/>
    </location>
</feature>
<name>F9WUP1_TRYVY</name>
<feature type="compositionally biased region" description="Low complexity" evidence="10">
    <location>
        <begin position="241"/>
        <end position="261"/>
    </location>
</feature>
<dbReference type="GO" id="GO:0098552">
    <property type="term" value="C:side of membrane"/>
    <property type="evidence" value="ECO:0007669"/>
    <property type="project" value="UniProtKB-KW"/>
</dbReference>
<reference evidence="12 13" key="1">
    <citation type="journal article" date="2012" name="Proc. Natl. Acad. Sci. U.S.A.">
        <title>Antigenic diversity is generated by distinct evolutionary mechanisms in African trypanosome species.</title>
        <authorList>
            <person name="Jackson A.P."/>
            <person name="Berry A."/>
            <person name="Aslett M."/>
            <person name="Allison H.C."/>
            <person name="Burton P."/>
            <person name="Vavrova-Anderson J."/>
            <person name="Brown R."/>
            <person name="Browne H."/>
            <person name="Corton N."/>
            <person name="Hauser H."/>
            <person name="Gamble J."/>
            <person name="Gilderthorp R."/>
            <person name="Marcello L."/>
            <person name="McQuillan J."/>
            <person name="Otto T.D."/>
            <person name="Quail M.A."/>
            <person name="Sanders M.J."/>
            <person name="van Tonder A."/>
            <person name="Ginger M.L."/>
            <person name="Field M.C."/>
            <person name="Barry J.D."/>
            <person name="Hertz-Fowler C."/>
            <person name="Berriman M."/>
        </authorList>
    </citation>
    <scope>NUCLEOTIDE SEQUENCE</scope>
    <source>
        <strain evidence="12 13">Y486</strain>
    </source>
</reference>
<keyword evidence="4" id="KW-0336">GPI-anchor</keyword>
<keyword evidence="13" id="KW-1185">Reference proteome</keyword>
<dbReference type="Proteomes" id="UP000009027">
    <property type="component" value="Unassembled WGS sequence"/>
</dbReference>
<organism evidence="12 13">
    <name type="scientific">Trypanosoma vivax (strain Y486)</name>
    <dbReference type="NCBI Taxonomy" id="1055687"/>
    <lineage>
        <taxon>Eukaryota</taxon>
        <taxon>Discoba</taxon>
        <taxon>Euglenozoa</taxon>
        <taxon>Kinetoplastea</taxon>
        <taxon>Metakinetoplastina</taxon>
        <taxon>Trypanosomatida</taxon>
        <taxon>Trypanosomatidae</taxon>
        <taxon>Trypanosoma</taxon>
        <taxon>Duttonella</taxon>
    </lineage>
</organism>
<gene>
    <name evidence="12" type="ORF">TvY486_0041970</name>
</gene>
<keyword evidence="6" id="KW-0472">Membrane</keyword>
<dbReference type="VEuPathDB" id="TriTrypDB:TvY486_0041970"/>
<dbReference type="InterPro" id="IPR025932">
    <property type="entry name" value="Trypano_VSG_B_N_dom"/>
</dbReference>
<evidence type="ECO:0000256" key="1">
    <source>
        <dbReference type="ARBA" id="ARBA00002523"/>
    </source>
</evidence>
<dbReference type="Pfam" id="PF13206">
    <property type="entry name" value="VSG_B"/>
    <property type="match status" value="1"/>
</dbReference>
<evidence type="ECO:0000259" key="11">
    <source>
        <dbReference type="Pfam" id="PF13206"/>
    </source>
</evidence>
<evidence type="ECO:0000256" key="5">
    <source>
        <dbReference type="ARBA" id="ARBA00022729"/>
    </source>
</evidence>
<evidence type="ECO:0000256" key="9">
    <source>
        <dbReference type="SAM" id="Coils"/>
    </source>
</evidence>